<name>A0A2H0NJ71_9BACT</name>
<gene>
    <name evidence="1" type="ORF">COV53_00380</name>
</gene>
<protein>
    <recommendedName>
        <fullName evidence="3">FCP1 homology domain-containing protein</fullName>
    </recommendedName>
</protein>
<comment type="caution">
    <text evidence="1">The sequence shown here is derived from an EMBL/GenBank/DDBJ whole genome shotgun (WGS) entry which is preliminary data.</text>
</comment>
<evidence type="ECO:0000313" key="2">
    <source>
        <dbReference type="Proteomes" id="UP000230707"/>
    </source>
</evidence>
<evidence type="ECO:0008006" key="3">
    <source>
        <dbReference type="Google" id="ProtNLM"/>
    </source>
</evidence>
<organism evidence="1 2">
    <name type="scientific">Candidatus Gottesmanbacteria bacterium CG11_big_fil_rev_8_21_14_0_20_37_11</name>
    <dbReference type="NCBI Taxonomy" id="1974575"/>
    <lineage>
        <taxon>Bacteria</taxon>
        <taxon>Candidatus Gottesmaniibacteriota</taxon>
    </lineage>
</organism>
<dbReference type="EMBL" id="PCWS01000009">
    <property type="protein sequence ID" value="PIR08931.1"/>
    <property type="molecule type" value="Genomic_DNA"/>
</dbReference>
<reference evidence="1 2" key="1">
    <citation type="submission" date="2017-09" db="EMBL/GenBank/DDBJ databases">
        <title>Depth-based differentiation of microbial function through sediment-hosted aquifers and enrichment of novel symbionts in the deep terrestrial subsurface.</title>
        <authorList>
            <person name="Probst A.J."/>
            <person name="Ladd B."/>
            <person name="Jarett J.K."/>
            <person name="Geller-Mcgrath D.E."/>
            <person name="Sieber C.M."/>
            <person name="Emerson J.B."/>
            <person name="Anantharaman K."/>
            <person name="Thomas B.C."/>
            <person name="Malmstrom R."/>
            <person name="Stieglmeier M."/>
            <person name="Klingl A."/>
            <person name="Woyke T."/>
            <person name="Ryan C.M."/>
            <person name="Banfield J.F."/>
        </authorList>
    </citation>
    <scope>NUCLEOTIDE SEQUENCE [LARGE SCALE GENOMIC DNA]</scope>
    <source>
        <strain evidence="1">CG11_big_fil_rev_8_21_14_0_20_37_11</strain>
    </source>
</reference>
<evidence type="ECO:0000313" key="1">
    <source>
        <dbReference type="EMBL" id="PIR08931.1"/>
    </source>
</evidence>
<sequence>MKGKIKVGFDFDGVVAYNPFRVVRPIIAFIKHDILGIKKLRFWYPQKKWQQIFWVIVHESSIYPACGIELLKKMVTDQQIEAHLITARYSFLNNRLHNWLNKYKLSGYFKTINLNINDDQPHLFKSELIDKYRLNYYIEDNWDIVNYLANCKKQKKTDFNTKIFWIYNVSDRNIKFPSKFPYLQKALEELSKQIKNRRDSTHLTQVCPYRVNNQISGNS</sequence>
<proteinExistence type="predicted"/>
<accession>A0A2H0NJ71</accession>
<dbReference type="Proteomes" id="UP000230707">
    <property type="component" value="Unassembled WGS sequence"/>
</dbReference>
<dbReference type="AlphaFoldDB" id="A0A2H0NJ71"/>